<dbReference type="GO" id="GO:0016746">
    <property type="term" value="F:acyltransferase activity"/>
    <property type="evidence" value="ECO:0007669"/>
    <property type="project" value="UniProtKB-KW"/>
</dbReference>
<feature type="binding site" evidence="5">
    <location>
        <position position="129"/>
    </location>
    <ligand>
        <name>acetyl-CoA</name>
        <dbReference type="ChEBI" id="CHEBI:57288"/>
    </ligand>
</feature>
<keyword evidence="2 6" id="KW-0808">Transferase</keyword>
<dbReference type="PROSITE" id="PS00101">
    <property type="entry name" value="HEXAPEP_TRANSFERASES"/>
    <property type="match status" value="1"/>
</dbReference>
<sequence>MLRDTEKLSDASAVFDPLGNSDLTTDLEIIRDVKTLAKRLPDFDGFVVCIGNQNGFARVKIGEFLAEHGLLPVSVFSPWAILDPTSQIGRGSVVMPGVIVQKFCSVGGYAILNTGACIDHECTLGRGVHVMGQAAVAGRVTVGAFATLGTNSTILPDVAVGAGAYVGAGSVVLRDIGEDAVVVGNPARTLRHASPQFDGALLTALATEVARLA</sequence>
<dbReference type="Proteomes" id="UP000272908">
    <property type="component" value="Unassembled WGS sequence"/>
</dbReference>
<dbReference type="PANTHER" id="PTHR43300">
    <property type="entry name" value="ACETYLTRANSFERASE"/>
    <property type="match status" value="1"/>
</dbReference>
<proteinExistence type="inferred from homology"/>
<dbReference type="CDD" id="cd03360">
    <property type="entry name" value="LbH_AT_putative"/>
    <property type="match status" value="1"/>
</dbReference>
<keyword evidence="3" id="KW-0677">Repeat</keyword>
<evidence type="ECO:0000256" key="4">
    <source>
        <dbReference type="PIRSR" id="PIRSR620019-1"/>
    </source>
</evidence>
<evidence type="ECO:0000313" key="6">
    <source>
        <dbReference type="EMBL" id="SUZ32355.1"/>
    </source>
</evidence>
<protein>
    <submittedName>
        <fullName evidence="6">Acetyltransferase EpsM</fullName>
        <ecNumber evidence="6">2.3.1.-</ecNumber>
    </submittedName>
</protein>
<dbReference type="InterPro" id="IPR018357">
    <property type="entry name" value="Hexapep_transf_CS"/>
</dbReference>
<evidence type="ECO:0000256" key="5">
    <source>
        <dbReference type="PIRSR" id="PIRSR620019-2"/>
    </source>
</evidence>
<evidence type="ECO:0000256" key="2">
    <source>
        <dbReference type="ARBA" id="ARBA00022679"/>
    </source>
</evidence>
<evidence type="ECO:0000256" key="3">
    <source>
        <dbReference type="ARBA" id="ARBA00022737"/>
    </source>
</evidence>
<dbReference type="EMBL" id="UIHC01000019">
    <property type="protein sequence ID" value="SUZ32355.1"/>
    <property type="molecule type" value="Genomic_DNA"/>
</dbReference>
<keyword evidence="6" id="KW-0012">Acyltransferase</keyword>
<comment type="similarity">
    <text evidence="1">Belongs to the transferase hexapeptide repeat family.</text>
</comment>
<feature type="binding site" evidence="5">
    <location>
        <position position="51"/>
    </location>
    <ligand>
        <name>substrate</name>
    </ligand>
</feature>
<evidence type="ECO:0000256" key="1">
    <source>
        <dbReference type="ARBA" id="ARBA00007274"/>
    </source>
</evidence>
<dbReference type="EC" id="2.3.1.-" evidence="6"/>
<reference evidence="7" key="1">
    <citation type="submission" date="2018-08" db="EMBL/GenBank/DDBJ databases">
        <authorList>
            <person name="Rodrigo-Torres L."/>
            <person name="Arahal R. D."/>
            <person name="Lucena T."/>
        </authorList>
    </citation>
    <scope>NUCLEOTIDE SEQUENCE [LARGE SCALE GENOMIC DNA]</scope>
    <source>
        <strain evidence="7">CECT 7235</strain>
    </source>
</reference>
<keyword evidence="7" id="KW-1185">Reference proteome</keyword>
<name>A0A3B0M8U1_9RHOB</name>
<dbReference type="InterPro" id="IPR020019">
    <property type="entry name" value="AcTrfase_PglD-like"/>
</dbReference>
<feature type="site" description="Increases basicity of active site His" evidence="4">
    <location>
        <position position="121"/>
    </location>
</feature>
<dbReference type="InterPro" id="IPR050179">
    <property type="entry name" value="Trans_hexapeptide_repeat"/>
</dbReference>
<dbReference type="PANTHER" id="PTHR43300:SF7">
    <property type="entry name" value="UDP-N-ACETYLBACILLOSAMINE N-ACETYLTRANSFERASE"/>
    <property type="match status" value="1"/>
</dbReference>
<dbReference type="AlphaFoldDB" id="A0A3B0M8U1"/>
<feature type="active site" description="Proton acceptor" evidence="4">
    <location>
        <position position="120"/>
    </location>
</feature>
<evidence type="ECO:0000313" key="7">
    <source>
        <dbReference type="Proteomes" id="UP000272908"/>
    </source>
</evidence>
<organism evidence="6 7">
    <name type="scientific">Roseinatronobacter ekhonensis</name>
    <dbReference type="NCBI Taxonomy" id="254356"/>
    <lineage>
        <taxon>Bacteria</taxon>
        <taxon>Pseudomonadati</taxon>
        <taxon>Pseudomonadota</taxon>
        <taxon>Alphaproteobacteria</taxon>
        <taxon>Rhodobacterales</taxon>
        <taxon>Paracoccaceae</taxon>
        <taxon>Roseinatronobacter</taxon>
    </lineage>
</organism>
<dbReference type="Gene3D" id="2.160.10.10">
    <property type="entry name" value="Hexapeptide repeat proteins"/>
    <property type="match status" value="1"/>
</dbReference>
<gene>
    <name evidence="6" type="primary">epsM</name>
    <name evidence="6" type="ORF">ROE7235_02111</name>
</gene>
<accession>A0A3B0M8U1</accession>
<dbReference type="InterPro" id="IPR011004">
    <property type="entry name" value="Trimer_LpxA-like_sf"/>
</dbReference>
<dbReference type="SUPFAM" id="SSF51161">
    <property type="entry name" value="Trimeric LpxA-like enzymes"/>
    <property type="match status" value="1"/>
</dbReference>